<evidence type="ECO:0000259" key="6">
    <source>
        <dbReference type="PROSITE" id="PS51841"/>
    </source>
</evidence>
<evidence type="ECO:0000256" key="4">
    <source>
        <dbReference type="SAM" id="SignalP"/>
    </source>
</evidence>
<dbReference type="Pfam" id="PF00565">
    <property type="entry name" value="SNase"/>
    <property type="match status" value="1"/>
</dbReference>
<dbReference type="InterPro" id="IPR036415">
    <property type="entry name" value="Lamin_tail_dom_sf"/>
</dbReference>
<evidence type="ECO:0000256" key="3">
    <source>
        <dbReference type="ARBA" id="ARBA00022801"/>
    </source>
</evidence>
<dbReference type="GO" id="GO:0004519">
    <property type="term" value="F:endonuclease activity"/>
    <property type="evidence" value="ECO:0007669"/>
    <property type="project" value="UniProtKB-KW"/>
</dbReference>
<reference evidence="7 8" key="2">
    <citation type="journal article" date="2016" name="Int. J. Syst. Evol. Microbiol.">
        <title>Bacillus gobiensis sp. nov., isolated from a soil sample.</title>
        <authorList>
            <person name="Liu B."/>
            <person name="Liu G.H."/>
            <person name="Cetin S."/>
            <person name="Schumann P."/>
            <person name="Pan Z.Z."/>
            <person name="Chen Q.Q."/>
        </authorList>
    </citation>
    <scope>NUCLEOTIDE SEQUENCE [LARGE SCALE GENOMIC DNA]</scope>
    <source>
        <strain evidence="7 8">FJAT-4402</strain>
    </source>
</reference>
<evidence type="ECO:0000256" key="1">
    <source>
        <dbReference type="ARBA" id="ARBA00022722"/>
    </source>
</evidence>
<dbReference type="SUPFAM" id="SSF74853">
    <property type="entry name" value="Lamin A/C globular tail domain"/>
    <property type="match status" value="1"/>
</dbReference>
<dbReference type="Gene3D" id="2.60.40.1260">
    <property type="entry name" value="Lamin Tail domain"/>
    <property type="match status" value="1"/>
</dbReference>
<dbReference type="PATRIC" id="fig|1441095.3.peg.3139"/>
<sequence length="362" mass="40265">MKRRLLTFALPVVVTLIAFFGLFPNTSFAATYNATIDRVVDGDTVYLNETINGTYKVRMLSIDTPETNYQGEAQEPWGTEAKNYLNQLLPSGTQVTIETDAEETDAYGRLLAHVHKGSLDVNEEMVRQGHAATYYIWPNMLHFEEYQQAYLEAKQNGRGIWDPSNPMQELPFEFRDRVSGQSQDKYVGDFYTNKYVVPSDYQQIPIENRVYFFNESDALSAGYTKEGSSGGGGEISDELVINEVLPASGTQYSKEFVEIYNPTDSAVDLSGYILDDYVDAGSAPYTIPSGTTIPSKGYFVWEPSNYYNNSGDDVTLKTPNGAVIDQYHYGSASADKSWVRLPDGGSWSSTMDSTPTKAASNN</sequence>
<evidence type="ECO:0000256" key="2">
    <source>
        <dbReference type="ARBA" id="ARBA00022759"/>
    </source>
</evidence>
<dbReference type="SMART" id="SM00318">
    <property type="entry name" value="SNc"/>
    <property type="match status" value="1"/>
</dbReference>
<feature type="chain" id="PRO_5005794689" evidence="4">
    <location>
        <begin position="30"/>
        <end position="362"/>
    </location>
</feature>
<dbReference type="AlphaFoldDB" id="A0A0M4GAL8"/>
<dbReference type="InterPro" id="IPR001322">
    <property type="entry name" value="Lamin_tail_dom"/>
</dbReference>
<dbReference type="OrthoDB" id="9775118at2"/>
<reference evidence="8" key="1">
    <citation type="submission" date="2015-08" db="EMBL/GenBank/DDBJ databases">
        <title>Genome sequencing project for genomic taxonomy and phylogenomics of Bacillus-like bacteria.</title>
        <authorList>
            <person name="Liu B."/>
            <person name="Wang J."/>
            <person name="Zhu Y."/>
            <person name="Liu G."/>
            <person name="Chen Q."/>
            <person name="Chen Z."/>
            <person name="Lan J."/>
            <person name="Che J."/>
            <person name="Ge C."/>
            <person name="Shi H."/>
            <person name="Pan Z."/>
            <person name="Liu X."/>
        </authorList>
    </citation>
    <scope>NUCLEOTIDE SEQUENCE [LARGE SCALE GENOMIC DNA]</scope>
    <source>
        <strain evidence="8">FJAT-4402</strain>
    </source>
</reference>
<dbReference type="PROSITE" id="PS01123">
    <property type="entry name" value="TNASE_1"/>
    <property type="match status" value="1"/>
</dbReference>
<dbReference type="SUPFAM" id="SSF50199">
    <property type="entry name" value="Staphylococcal nuclease"/>
    <property type="match status" value="1"/>
</dbReference>
<feature type="domain" description="LTD" evidence="6">
    <location>
        <begin position="220"/>
        <end position="331"/>
    </location>
</feature>
<accession>A0A0M4GAL8</accession>
<dbReference type="Proteomes" id="UP000067625">
    <property type="component" value="Chromosome"/>
</dbReference>
<dbReference type="InterPro" id="IPR002071">
    <property type="entry name" value="Thermonucl_AS"/>
</dbReference>
<keyword evidence="4" id="KW-0732">Signal</keyword>
<dbReference type="PROSITE" id="PS50830">
    <property type="entry name" value="TNASE_3"/>
    <property type="match status" value="1"/>
</dbReference>
<dbReference type="GO" id="GO:0016787">
    <property type="term" value="F:hydrolase activity"/>
    <property type="evidence" value="ECO:0007669"/>
    <property type="project" value="UniProtKB-KW"/>
</dbReference>
<dbReference type="PANTHER" id="PTHR12302">
    <property type="entry name" value="EBNA2 BINDING PROTEIN P100"/>
    <property type="match status" value="1"/>
</dbReference>
<evidence type="ECO:0000313" key="7">
    <source>
        <dbReference type="EMBL" id="ALC82608.1"/>
    </source>
</evidence>
<dbReference type="STRING" id="1441095.AM592_14245"/>
<proteinExistence type="predicted"/>
<feature type="domain" description="TNase-like" evidence="5">
    <location>
        <begin position="30"/>
        <end position="163"/>
    </location>
</feature>
<dbReference type="PANTHER" id="PTHR12302:SF3">
    <property type="entry name" value="SERINE_THREONINE-PROTEIN KINASE 31"/>
    <property type="match status" value="1"/>
</dbReference>
<keyword evidence="2 7" id="KW-0255">Endonuclease</keyword>
<evidence type="ECO:0000259" key="5">
    <source>
        <dbReference type="PROSITE" id="PS50830"/>
    </source>
</evidence>
<feature type="signal peptide" evidence="4">
    <location>
        <begin position="1"/>
        <end position="29"/>
    </location>
</feature>
<evidence type="ECO:0000313" key="8">
    <source>
        <dbReference type="Proteomes" id="UP000067625"/>
    </source>
</evidence>
<keyword evidence="8" id="KW-1185">Reference proteome</keyword>
<name>A0A0M4GAL8_9BACI</name>
<organism evidence="7 8">
    <name type="scientific">Bacillus gobiensis</name>
    <dbReference type="NCBI Taxonomy" id="1441095"/>
    <lineage>
        <taxon>Bacteria</taxon>
        <taxon>Bacillati</taxon>
        <taxon>Bacillota</taxon>
        <taxon>Bacilli</taxon>
        <taxon>Bacillales</taxon>
        <taxon>Bacillaceae</taxon>
        <taxon>Bacillus</taxon>
    </lineage>
</organism>
<keyword evidence="1" id="KW-0540">Nuclease</keyword>
<dbReference type="InterPro" id="IPR035437">
    <property type="entry name" value="SNase_OB-fold_sf"/>
</dbReference>
<dbReference type="EMBL" id="CP012600">
    <property type="protein sequence ID" value="ALC82608.1"/>
    <property type="molecule type" value="Genomic_DNA"/>
</dbReference>
<dbReference type="Gene3D" id="2.40.50.90">
    <property type="match status" value="1"/>
</dbReference>
<dbReference type="InterPro" id="IPR016071">
    <property type="entry name" value="Staphylococal_nuclease_OB-fold"/>
</dbReference>
<protein>
    <submittedName>
        <fullName evidence="7">Endonuclease</fullName>
    </submittedName>
</protein>
<dbReference type="PROSITE" id="PS51841">
    <property type="entry name" value="LTD"/>
    <property type="match status" value="1"/>
</dbReference>
<keyword evidence="3" id="KW-0378">Hydrolase</keyword>
<dbReference type="Pfam" id="PF00932">
    <property type="entry name" value="LTD"/>
    <property type="match status" value="1"/>
</dbReference>
<gene>
    <name evidence="7" type="ORF">AM592_14245</name>
</gene>
<dbReference type="GO" id="GO:0003676">
    <property type="term" value="F:nucleic acid binding"/>
    <property type="evidence" value="ECO:0007669"/>
    <property type="project" value="InterPro"/>
</dbReference>